<reference evidence="3 4" key="1">
    <citation type="journal article" date="2020" name="Nat. Food">
        <title>A phased Vanilla planifolia genome enables genetic improvement of flavour and production.</title>
        <authorList>
            <person name="Hasing T."/>
            <person name="Tang H."/>
            <person name="Brym M."/>
            <person name="Khazi F."/>
            <person name="Huang T."/>
            <person name="Chambers A.H."/>
        </authorList>
    </citation>
    <scope>NUCLEOTIDE SEQUENCE [LARGE SCALE GENOMIC DNA]</scope>
    <source>
        <tissue evidence="2">Leaf</tissue>
    </source>
</reference>
<proteinExistence type="predicted"/>
<dbReference type="EMBL" id="JADCNL010000600">
    <property type="protein sequence ID" value="KAG0446216.1"/>
    <property type="molecule type" value="Genomic_DNA"/>
</dbReference>
<comment type="caution">
    <text evidence="2">The sequence shown here is derived from an EMBL/GenBank/DDBJ whole genome shotgun (WGS) entry which is preliminary data.</text>
</comment>
<gene>
    <name evidence="1" type="ORF">HPP92_028925</name>
    <name evidence="2" type="ORF">HPP92_028935</name>
</gene>
<dbReference type="EMBL" id="JADCNM010000601">
    <property type="protein sequence ID" value="KAG0446232.1"/>
    <property type="molecule type" value="Genomic_DNA"/>
</dbReference>
<dbReference type="Proteomes" id="UP000636800">
    <property type="component" value="Unassembled WGS sequence"/>
</dbReference>
<evidence type="ECO:0000313" key="4">
    <source>
        <dbReference type="Proteomes" id="UP000639772"/>
    </source>
</evidence>
<evidence type="ECO:0000313" key="3">
    <source>
        <dbReference type="Proteomes" id="UP000636800"/>
    </source>
</evidence>
<name>A0A835P927_VANPL</name>
<dbReference type="Proteomes" id="UP000639772">
    <property type="component" value="Unassembled WGS sequence"/>
</dbReference>
<dbReference type="AlphaFoldDB" id="A0A835P927"/>
<keyword evidence="3" id="KW-1185">Reference proteome</keyword>
<organism evidence="2 4">
    <name type="scientific">Vanilla planifolia</name>
    <name type="common">Vanilla</name>
    <dbReference type="NCBI Taxonomy" id="51239"/>
    <lineage>
        <taxon>Eukaryota</taxon>
        <taxon>Viridiplantae</taxon>
        <taxon>Streptophyta</taxon>
        <taxon>Embryophyta</taxon>
        <taxon>Tracheophyta</taxon>
        <taxon>Spermatophyta</taxon>
        <taxon>Magnoliopsida</taxon>
        <taxon>Liliopsida</taxon>
        <taxon>Asparagales</taxon>
        <taxon>Orchidaceae</taxon>
        <taxon>Vanilloideae</taxon>
        <taxon>Vanilleae</taxon>
        <taxon>Vanilla</taxon>
    </lineage>
</organism>
<accession>A0A835P927</accession>
<evidence type="ECO:0000313" key="1">
    <source>
        <dbReference type="EMBL" id="KAG0446216.1"/>
    </source>
</evidence>
<evidence type="ECO:0000313" key="2">
    <source>
        <dbReference type="EMBL" id="KAG0446232.1"/>
    </source>
</evidence>
<protein>
    <submittedName>
        <fullName evidence="2">Uncharacterized protein</fullName>
    </submittedName>
</protein>
<sequence length="123" mass="13032">MAGSLAGRCCRIRDETDAEHVGMTHYLVSKQAHWAAPVQQEVQVSKEGSGGTSHVVLVQKFGPFFYHATGGGDVCSCGMSGHSSEGMVMTSASTNRTDEVGEATLSCGSKLFNLTEHGWQPQA</sequence>